<dbReference type="Gene3D" id="3.20.20.100">
    <property type="entry name" value="NADP-dependent oxidoreductase domain"/>
    <property type="match status" value="1"/>
</dbReference>
<dbReference type="RefSeq" id="XP_037215862.1">
    <property type="nucleotide sequence ID" value="XM_037368030.1"/>
</dbReference>
<sequence length="235" mass="25867">MERFRSLAKMEGFTGSLELGEAVRPCGASCANDDEMDVDDIIITPGETDHGHGGAFAGGADDSGDESESEDEGDDAYDAYISDILYDLAGLGLDDEERRCTLCLPNEKRTEIEVQGAKGHQQWNGKKKRASGSDDEEKHPSGSRTVIDPAVKKEEEIGQALKESGVPREELWLTSKLWNTFHEPADIEPALDDTLKKLGTDYLDLYLIHWPLAQKNGQPYNKTLTEDPTSGYHPP</sequence>
<name>A0A8H6VTU4_9AGAR</name>
<evidence type="ECO:0000313" key="4">
    <source>
        <dbReference type="Proteomes" id="UP000636479"/>
    </source>
</evidence>
<keyword evidence="4" id="KW-1185">Reference proteome</keyword>
<protein>
    <submittedName>
        <fullName evidence="3">Aldo-keto reductase</fullName>
    </submittedName>
</protein>
<dbReference type="InterPro" id="IPR020471">
    <property type="entry name" value="AKR"/>
</dbReference>
<comment type="caution">
    <text evidence="3">The sequence shown here is derived from an EMBL/GenBank/DDBJ whole genome shotgun (WGS) entry which is preliminary data.</text>
</comment>
<dbReference type="Pfam" id="PF00248">
    <property type="entry name" value="Aldo_ket_red"/>
    <property type="match status" value="1"/>
</dbReference>
<organism evidence="3 4">
    <name type="scientific">Mycena indigotica</name>
    <dbReference type="NCBI Taxonomy" id="2126181"/>
    <lineage>
        <taxon>Eukaryota</taxon>
        <taxon>Fungi</taxon>
        <taxon>Dikarya</taxon>
        <taxon>Basidiomycota</taxon>
        <taxon>Agaricomycotina</taxon>
        <taxon>Agaricomycetes</taxon>
        <taxon>Agaricomycetidae</taxon>
        <taxon>Agaricales</taxon>
        <taxon>Marasmiineae</taxon>
        <taxon>Mycenaceae</taxon>
        <taxon>Mycena</taxon>
    </lineage>
</organism>
<dbReference type="OrthoDB" id="416253at2759"/>
<evidence type="ECO:0000259" key="2">
    <source>
        <dbReference type="Pfam" id="PF00248"/>
    </source>
</evidence>
<feature type="region of interest" description="Disordered" evidence="1">
    <location>
        <begin position="113"/>
        <end position="149"/>
    </location>
</feature>
<dbReference type="InterPro" id="IPR023210">
    <property type="entry name" value="NADP_OxRdtase_dom"/>
</dbReference>
<evidence type="ECO:0000313" key="3">
    <source>
        <dbReference type="EMBL" id="KAF7293699.1"/>
    </source>
</evidence>
<dbReference type="Proteomes" id="UP000636479">
    <property type="component" value="Unassembled WGS sequence"/>
</dbReference>
<dbReference type="GO" id="GO:0016491">
    <property type="term" value="F:oxidoreductase activity"/>
    <property type="evidence" value="ECO:0007669"/>
    <property type="project" value="InterPro"/>
</dbReference>
<dbReference type="GeneID" id="59350546"/>
<dbReference type="AlphaFoldDB" id="A0A8H6VTU4"/>
<reference evidence="3" key="1">
    <citation type="submission" date="2020-05" db="EMBL/GenBank/DDBJ databases">
        <title>Mycena genomes resolve the evolution of fungal bioluminescence.</title>
        <authorList>
            <person name="Tsai I.J."/>
        </authorList>
    </citation>
    <scope>NUCLEOTIDE SEQUENCE</scope>
    <source>
        <strain evidence="3">171206Taipei</strain>
    </source>
</reference>
<dbReference type="EMBL" id="JACAZF010000010">
    <property type="protein sequence ID" value="KAF7293699.1"/>
    <property type="molecule type" value="Genomic_DNA"/>
</dbReference>
<feature type="domain" description="NADP-dependent oxidoreductase" evidence="2">
    <location>
        <begin position="152"/>
        <end position="214"/>
    </location>
</feature>
<accession>A0A8H6VTU4</accession>
<feature type="compositionally biased region" description="Acidic residues" evidence="1">
    <location>
        <begin position="62"/>
        <end position="75"/>
    </location>
</feature>
<evidence type="ECO:0000256" key="1">
    <source>
        <dbReference type="SAM" id="MobiDB-lite"/>
    </source>
</evidence>
<gene>
    <name evidence="3" type="ORF">MIND_01149900</name>
</gene>
<dbReference type="PANTHER" id="PTHR11732">
    <property type="entry name" value="ALDO/KETO REDUCTASE"/>
    <property type="match status" value="1"/>
</dbReference>
<dbReference type="InterPro" id="IPR036812">
    <property type="entry name" value="NAD(P)_OxRdtase_dom_sf"/>
</dbReference>
<feature type="region of interest" description="Disordered" evidence="1">
    <location>
        <begin position="43"/>
        <end position="75"/>
    </location>
</feature>
<dbReference type="SUPFAM" id="SSF51430">
    <property type="entry name" value="NAD(P)-linked oxidoreductase"/>
    <property type="match status" value="1"/>
</dbReference>
<proteinExistence type="predicted"/>